<dbReference type="Proteomes" id="UP000294814">
    <property type="component" value="Unassembled WGS sequence"/>
</dbReference>
<organism evidence="3 4">
    <name type="scientific">Flavobacterium rhamnosiphilum</name>
    <dbReference type="NCBI Taxonomy" id="2541724"/>
    <lineage>
        <taxon>Bacteria</taxon>
        <taxon>Pseudomonadati</taxon>
        <taxon>Bacteroidota</taxon>
        <taxon>Flavobacteriia</taxon>
        <taxon>Flavobacteriales</taxon>
        <taxon>Flavobacteriaceae</taxon>
        <taxon>Flavobacterium</taxon>
    </lineage>
</organism>
<evidence type="ECO:0000313" key="3">
    <source>
        <dbReference type="EMBL" id="TDE44939.1"/>
    </source>
</evidence>
<dbReference type="AlphaFoldDB" id="A0A4R5FA24"/>
<sequence>MKKRSMLLALVLSIGLFATSCSDDNEGETLAPLAGKWNITKVGSTVSGQEILIDPPQNESGCAKDYLELKLDNTATEGDYDSSVSACALETNAGIYSRSHNNLTTVIDGVTTTKDIVNLTLSELKVKDANGAIIVYTRN</sequence>
<feature type="domain" description="Lipocalin-like" evidence="2">
    <location>
        <begin position="33"/>
        <end position="125"/>
    </location>
</feature>
<dbReference type="EMBL" id="SMLG01000004">
    <property type="protein sequence ID" value="TDE44939.1"/>
    <property type="molecule type" value="Genomic_DNA"/>
</dbReference>
<comment type="caution">
    <text evidence="3">The sequence shown here is derived from an EMBL/GenBank/DDBJ whole genome shotgun (WGS) entry which is preliminary data.</text>
</comment>
<evidence type="ECO:0000313" key="4">
    <source>
        <dbReference type="Proteomes" id="UP000294814"/>
    </source>
</evidence>
<dbReference type="Pfam" id="PF13648">
    <property type="entry name" value="Lipocalin_4"/>
    <property type="match status" value="1"/>
</dbReference>
<gene>
    <name evidence="3" type="ORF">E0I26_07315</name>
</gene>
<proteinExistence type="predicted"/>
<dbReference type="InterPro" id="IPR024311">
    <property type="entry name" value="Lipocalin-like"/>
</dbReference>
<reference evidence="3 4" key="1">
    <citation type="submission" date="2019-03" db="EMBL/GenBank/DDBJ databases">
        <title>Novel species of Flavobacterium.</title>
        <authorList>
            <person name="Liu Q."/>
            <person name="Xin Y.-H."/>
        </authorList>
    </citation>
    <scope>NUCLEOTIDE SEQUENCE [LARGE SCALE GENOMIC DNA]</scope>
    <source>
        <strain evidence="3 4">LB3P52</strain>
    </source>
</reference>
<evidence type="ECO:0000259" key="2">
    <source>
        <dbReference type="Pfam" id="PF13648"/>
    </source>
</evidence>
<accession>A0A4R5FA24</accession>
<keyword evidence="1" id="KW-0732">Signal</keyword>
<keyword evidence="4" id="KW-1185">Reference proteome</keyword>
<evidence type="ECO:0000256" key="1">
    <source>
        <dbReference type="SAM" id="SignalP"/>
    </source>
</evidence>
<feature type="chain" id="PRO_5020505883" description="Lipocalin-like domain-containing protein" evidence="1">
    <location>
        <begin position="23"/>
        <end position="139"/>
    </location>
</feature>
<name>A0A4R5FA24_9FLAO</name>
<dbReference type="OrthoDB" id="1356626at2"/>
<feature type="signal peptide" evidence="1">
    <location>
        <begin position="1"/>
        <end position="22"/>
    </location>
</feature>
<protein>
    <recommendedName>
        <fullName evidence="2">Lipocalin-like domain-containing protein</fullName>
    </recommendedName>
</protein>
<dbReference type="PROSITE" id="PS51257">
    <property type="entry name" value="PROKAR_LIPOPROTEIN"/>
    <property type="match status" value="1"/>
</dbReference>